<keyword evidence="1" id="KW-0812">Transmembrane</keyword>
<dbReference type="OrthoDB" id="382602at2157"/>
<proteinExistence type="predicted"/>
<accession>U3TFS7</accession>
<feature type="transmembrane region" description="Helical" evidence="1">
    <location>
        <begin position="22"/>
        <end position="40"/>
    </location>
</feature>
<feature type="transmembrane region" description="Helical" evidence="1">
    <location>
        <begin position="183"/>
        <end position="205"/>
    </location>
</feature>
<feature type="transmembrane region" description="Helical" evidence="1">
    <location>
        <begin position="159"/>
        <end position="176"/>
    </location>
</feature>
<keyword evidence="3" id="KW-1185">Reference proteome</keyword>
<feature type="transmembrane region" description="Helical" evidence="1">
    <location>
        <begin position="52"/>
        <end position="79"/>
    </location>
</feature>
<dbReference type="AlphaFoldDB" id="U3TFS7"/>
<name>U3TFS7_9CREN</name>
<reference evidence="2 3" key="1">
    <citation type="journal article" date="2013" name="Appl. Environ. Microbiol.">
        <title>Variation of the Virus-Related Elements within Syntenic Genomes of the Hyperthermophilic Archaeon Aeropyrum.</title>
        <authorList>
            <person name="Daifuku T."/>
            <person name="Yoshida T."/>
            <person name="Kitamura T."/>
            <person name="Kawaichi S."/>
            <person name="Inoue T."/>
            <person name="Nomura K."/>
            <person name="Yoshida Y."/>
            <person name="Kuno S."/>
            <person name="Sako Y."/>
        </authorList>
    </citation>
    <scope>NUCLEOTIDE SEQUENCE [LARGE SCALE GENOMIC DNA]</scope>
    <source>
        <strain evidence="2 3">SY1</strain>
    </source>
</reference>
<organism evidence="2 3">
    <name type="scientific">Aeropyrum camini SY1 = JCM 12091</name>
    <dbReference type="NCBI Taxonomy" id="1198449"/>
    <lineage>
        <taxon>Archaea</taxon>
        <taxon>Thermoproteota</taxon>
        <taxon>Thermoprotei</taxon>
        <taxon>Desulfurococcales</taxon>
        <taxon>Desulfurococcaceae</taxon>
        <taxon>Aeropyrum</taxon>
    </lineage>
</organism>
<gene>
    <name evidence="2" type="ORF">ACAM_1374</name>
</gene>
<feature type="transmembrane region" description="Helical" evidence="1">
    <location>
        <begin position="91"/>
        <end position="108"/>
    </location>
</feature>
<evidence type="ECO:0000313" key="3">
    <source>
        <dbReference type="Proteomes" id="UP000016887"/>
    </source>
</evidence>
<keyword evidence="1" id="KW-1133">Transmembrane helix</keyword>
<evidence type="ECO:0000256" key="1">
    <source>
        <dbReference type="SAM" id="Phobius"/>
    </source>
</evidence>
<dbReference type="STRING" id="1198449.ACAM_1374"/>
<dbReference type="GeneID" id="17110617"/>
<dbReference type="EMBL" id="AP012489">
    <property type="protein sequence ID" value="BAN90843.1"/>
    <property type="molecule type" value="Genomic_DNA"/>
</dbReference>
<protein>
    <submittedName>
        <fullName evidence="2">Uncharacterized protein</fullName>
    </submittedName>
</protein>
<keyword evidence="1" id="KW-0472">Membrane</keyword>
<sequence length="315" mass="32991">MGRAAAVAGVAKACRIWYLKPASIAIATILPMAAAVYLGLEDAVFAGLVAVYWVLGAIVYRVSSSFIAGFSVLSLPLYLWPPGDGTPVNPSVYAALSLLAAVSARVFARPRIEGPYIDPSIEAVVLAGRFSPAALATAVGFSAALWLGFPPPKVSLPPWLALVSAAAASIMLSPFSTGRLSGVVLGLASIFGPASLLVSSLAASFKPYCYSCPGRRIEGDLVLAIARTWPTRGLEVLADGRVVACAAGEPRVGERSFTAKDQYETLEGEGWTVKKILKMGGELVYHGCRGEVLVVAPRNTNSGVKELNRPEAYPP</sequence>
<dbReference type="KEGG" id="acj:ACAM_1374"/>
<dbReference type="eggNOG" id="arCOG14736">
    <property type="taxonomic scope" value="Archaea"/>
</dbReference>
<evidence type="ECO:0000313" key="2">
    <source>
        <dbReference type="EMBL" id="BAN90843.1"/>
    </source>
</evidence>
<dbReference type="Proteomes" id="UP000016887">
    <property type="component" value="Chromosome"/>
</dbReference>
<feature type="transmembrane region" description="Helical" evidence="1">
    <location>
        <begin position="120"/>
        <end position="147"/>
    </location>
</feature>
<dbReference type="RefSeq" id="WP_022542113.1">
    <property type="nucleotide sequence ID" value="NC_022521.1"/>
</dbReference>